<proteinExistence type="predicted"/>
<organism evidence="3 4">
    <name type="scientific">Chloropicon primus</name>
    <dbReference type="NCBI Taxonomy" id="1764295"/>
    <lineage>
        <taxon>Eukaryota</taxon>
        <taxon>Viridiplantae</taxon>
        <taxon>Chlorophyta</taxon>
        <taxon>Chloropicophyceae</taxon>
        <taxon>Chloropicales</taxon>
        <taxon>Chloropicaceae</taxon>
        <taxon>Chloropicon</taxon>
    </lineage>
</organism>
<keyword evidence="4" id="KW-1185">Reference proteome</keyword>
<evidence type="ECO:0000256" key="1">
    <source>
        <dbReference type="SAM" id="MobiDB-lite"/>
    </source>
</evidence>
<dbReference type="AlphaFoldDB" id="A0A5B8MFJ7"/>
<evidence type="ECO:0000256" key="2">
    <source>
        <dbReference type="SAM" id="Phobius"/>
    </source>
</evidence>
<dbReference type="EMBL" id="CP031035">
    <property type="protein sequence ID" value="QDZ19438.1"/>
    <property type="molecule type" value="Genomic_DNA"/>
</dbReference>
<reference evidence="3 4" key="1">
    <citation type="submission" date="2018-07" db="EMBL/GenBank/DDBJ databases">
        <title>The complete nuclear genome of the prasinophyte Chloropicon primus (CCMP1205).</title>
        <authorList>
            <person name="Pombert J.-F."/>
            <person name="Otis C."/>
            <person name="Turmel M."/>
            <person name="Lemieux C."/>
        </authorList>
    </citation>
    <scope>NUCLEOTIDE SEQUENCE [LARGE SCALE GENOMIC DNA]</scope>
    <source>
        <strain evidence="3 4">CCMP1205</strain>
    </source>
</reference>
<dbReference type="Proteomes" id="UP000316726">
    <property type="component" value="Chromosome 2"/>
</dbReference>
<keyword evidence="2" id="KW-1133">Transmembrane helix</keyword>
<sequence>MAWAQEEDKGNKDHIIMNEVARDCSGEEAQIASLRSQIKDREIVVADLEGKILKLTTKTMAEADKRVKETGALQTKVGELEAKLKEANEIEAKLKDAETLQWQMKENYNMALGKVEDLQNQVRILAAKAEDDAKIVCLSPELSAWVLEYENKVKPKLIRYYGNARDGVTTAVAFVTGHAAATYEKCKPLALQAYDQGKDKFFELQGVVVQKVGPLMEQAKAVCEPYYSPALEKVDEVTKPYQPQMKAAYDKVMHFVQIAKAKTTEVYAELKHKYVVFSKGLAAKVIGLAMGVPQLAQYVGDAQAAEKMVVNTLVHIPVVTLAYLILSPFLFGGKKGKGRGKRAGRGKKQNIGQVSSPGKPAFKPQGTSPFKPSPRQRK</sequence>
<feature type="region of interest" description="Disordered" evidence="1">
    <location>
        <begin position="335"/>
        <end position="378"/>
    </location>
</feature>
<keyword evidence="2" id="KW-0812">Transmembrane</keyword>
<feature type="compositionally biased region" description="Basic residues" evidence="1">
    <location>
        <begin position="335"/>
        <end position="348"/>
    </location>
</feature>
<evidence type="ECO:0000313" key="3">
    <source>
        <dbReference type="EMBL" id="QDZ19438.1"/>
    </source>
</evidence>
<evidence type="ECO:0000313" key="4">
    <source>
        <dbReference type="Proteomes" id="UP000316726"/>
    </source>
</evidence>
<keyword evidence="2" id="KW-0472">Membrane</keyword>
<feature type="transmembrane region" description="Helical" evidence="2">
    <location>
        <begin position="313"/>
        <end position="332"/>
    </location>
</feature>
<dbReference type="Gene3D" id="1.10.287.1490">
    <property type="match status" value="1"/>
</dbReference>
<protein>
    <submittedName>
        <fullName evidence="3">Uncharacterized protein</fullName>
    </submittedName>
</protein>
<gene>
    <name evidence="3" type="ORF">A3770_02p19560</name>
</gene>
<name>A0A5B8MFJ7_9CHLO</name>
<accession>A0A5B8MFJ7</accession>